<dbReference type="InterPro" id="IPR003593">
    <property type="entry name" value="AAA+_ATPase"/>
</dbReference>
<evidence type="ECO:0000256" key="2">
    <source>
        <dbReference type="ARBA" id="ARBA00005417"/>
    </source>
</evidence>
<dbReference type="InterPro" id="IPR013563">
    <property type="entry name" value="Oligopep_ABC_C"/>
</dbReference>
<evidence type="ECO:0000256" key="6">
    <source>
        <dbReference type="ARBA" id="ARBA00022741"/>
    </source>
</evidence>
<keyword evidence="11" id="KW-1185">Reference proteome</keyword>
<accession>A0A0A7S4K2</accession>
<dbReference type="Pfam" id="PF08352">
    <property type="entry name" value="oligo_HPY"/>
    <property type="match status" value="1"/>
</dbReference>
<evidence type="ECO:0000256" key="3">
    <source>
        <dbReference type="ARBA" id="ARBA00022448"/>
    </source>
</evidence>
<dbReference type="HOGENOM" id="CLU_000604_1_23_6"/>
<sequence>MALLDIRNLTIEFITPKGLLRAVDRVNLKLNEGEIRGLVGESGSGKSLIAKAILGVTNKNWLITADRFHFNGIDLLKLSEKQRRKVISANISMIFQEPQSCLDPNMKIGRLLVQSIPSWTFKGHFWQRLFWRKNRAIELLHRVGIKEHKDIMNSYPYELTEGECQKVMIATALANQPKLLIADEPTNAMESTTEAQIFRLLASLNQNSGTTILLISHDLQMVTRWTDRINVLYCGQTVEVANSEELIKKPYHPYTQALIFAIPDFGKAIAHKSPLNTLAGVIPPLEHLPIGCRLGPRCPYAQKKCIETPALIALKDHAVACHYPLNIELQDNKP</sequence>
<dbReference type="EMBL" id="CP009056">
    <property type="protein sequence ID" value="AJA45782.1"/>
    <property type="molecule type" value="Genomic_DNA"/>
</dbReference>
<organism evidence="10 11">
    <name type="scientific">Frischella perrara</name>
    <dbReference type="NCBI Taxonomy" id="1267021"/>
    <lineage>
        <taxon>Bacteria</taxon>
        <taxon>Pseudomonadati</taxon>
        <taxon>Pseudomonadota</taxon>
        <taxon>Gammaproteobacteria</taxon>
        <taxon>Orbales</taxon>
        <taxon>Orbaceae</taxon>
        <taxon>Frischella</taxon>
    </lineage>
</organism>
<keyword evidence="4" id="KW-1003">Cell membrane</keyword>
<gene>
    <name evidence="10" type="ORF">FPB0191_01971</name>
</gene>
<dbReference type="Pfam" id="PF00005">
    <property type="entry name" value="ABC_tran"/>
    <property type="match status" value="1"/>
</dbReference>
<evidence type="ECO:0000256" key="8">
    <source>
        <dbReference type="ARBA" id="ARBA00023136"/>
    </source>
</evidence>
<keyword evidence="6" id="KW-0547">Nucleotide-binding</keyword>
<evidence type="ECO:0000256" key="7">
    <source>
        <dbReference type="ARBA" id="ARBA00022840"/>
    </source>
</evidence>
<dbReference type="GO" id="GO:0005524">
    <property type="term" value="F:ATP binding"/>
    <property type="evidence" value="ECO:0007669"/>
    <property type="project" value="UniProtKB-KW"/>
</dbReference>
<dbReference type="KEGG" id="fpp:FPB0191_01971"/>
<dbReference type="PANTHER" id="PTHR43297">
    <property type="entry name" value="OLIGOPEPTIDE TRANSPORT ATP-BINDING PROTEIN APPD"/>
    <property type="match status" value="1"/>
</dbReference>
<dbReference type="STRING" id="1267021.FPB0191_01971"/>
<dbReference type="CDD" id="cd03257">
    <property type="entry name" value="ABC_NikE_OppD_transporters"/>
    <property type="match status" value="1"/>
</dbReference>
<evidence type="ECO:0000256" key="5">
    <source>
        <dbReference type="ARBA" id="ARBA00022519"/>
    </source>
</evidence>
<dbReference type="InterPro" id="IPR050388">
    <property type="entry name" value="ABC_Ni/Peptide_Import"/>
</dbReference>
<comment type="subcellular location">
    <subcellularLocation>
        <location evidence="1">Cell inner membrane</location>
        <topology evidence="1">Peripheral membrane protein</topology>
    </subcellularLocation>
</comment>
<keyword evidence="8" id="KW-0472">Membrane</keyword>
<evidence type="ECO:0000313" key="10">
    <source>
        <dbReference type="EMBL" id="AJA45782.1"/>
    </source>
</evidence>
<dbReference type="PANTHER" id="PTHR43297:SF4">
    <property type="entry name" value="PUTRESCINE EXPORT SYSTEM ATP-BINDING PROTEIN SAPD"/>
    <property type="match status" value="1"/>
</dbReference>
<dbReference type="NCBIfam" id="TIGR01727">
    <property type="entry name" value="oligo_HPY"/>
    <property type="match status" value="1"/>
</dbReference>
<reference evidence="10 11" key="1">
    <citation type="journal article" date="2014" name="Appl. Environ. Microbiol.">
        <title>Gut symbionts from distinct hosts exhibit genotoxic activity via divergent colibactin biosynthetic pathways.</title>
        <authorList>
            <person name="Engel P."/>
            <person name="Vizcaino M.I."/>
            <person name="Crawford J.M."/>
        </authorList>
    </citation>
    <scope>NUCLEOTIDE SEQUENCE [LARGE SCALE GENOMIC DNA]</scope>
    <source>
        <strain evidence="10 11">PEB0191</strain>
    </source>
</reference>
<dbReference type="Gene3D" id="3.40.50.300">
    <property type="entry name" value="P-loop containing nucleotide triphosphate hydrolases"/>
    <property type="match status" value="1"/>
</dbReference>
<dbReference type="GO" id="GO:0005886">
    <property type="term" value="C:plasma membrane"/>
    <property type="evidence" value="ECO:0007669"/>
    <property type="project" value="UniProtKB-SubCell"/>
</dbReference>
<comment type="similarity">
    <text evidence="2">Belongs to the ABC transporter superfamily.</text>
</comment>
<dbReference type="SMART" id="SM00382">
    <property type="entry name" value="AAA"/>
    <property type="match status" value="1"/>
</dbReference>
<dbReference type="AlphaFoldDB" id="A0A0A7S4K2"/>
<protein>
    <submittedName>
        <fullName evidence="10">Oligopeptide/dipeptide ABC transporter, ATP-binding protein</fullName>
    </submittedName>
</protein>
<dbReference type="RefSeq" id="WP_039105694.1">
    <property type="nucleotide sequence ID" value="NZ_CP009056.1"/>
</dbReference>
<keyword evidence="7 10" id="KW-0067">ATP-binding</keyword>
<evidence type="ECO:0000256" key="1">
    <source>
        <dbReference type="ARBA" id="ARBA00004417"/>
    </source>
</evidence>
<dbReference type="PROSITE" id="PS50893">
    <property type="entry name" value="ABC_TRANSPORTER_2"/>
    <property type="match status" value="1"/>
</dbReference>
<feature type="domain" description="ABC transporter" evidence="9">
    <location>
        <begin position="6"/>
        <end position="259"/>
    </location>
</feature>
<name>A0A0A7S4K2_FRIPE</name>
<dbReference type="SUPFAM" id="SSF52540">
    <property type="entry name" value="P-loop containing nucleoside triphosphate hydrolases"/>
    <property type="match status" value="1"/>
</dbReference>
<keyword evidence="3" id="KW-0813">Transport</keyword>
<keyword evidence="5" id="KW-0997">Cell inner membrane</keyword>
<dbReference type="InterPro" id="IPR003439">
    <property type="entry name" value="ABC_transporter-like_ATP-bd"/>
</dbReference>
<evidence type="ECO:0000259" key="9">
    <source>
        <dbReference type="PROSITE" id="PS50893"/>
    </source>
</evidence>
<proteinExistence type="inferred from homology"/>
<evidence type="ECO:0000256" key="4">
    <source>
        <dbReference type="ARBA" id="ARBA00022475"/>
    </source>
</evidence>
<dbReference type="GO" id="GO:0016887">
    <property type="term" value="F:ATP hydrolysis activity"/>
    <property type="evidence" value="ECO:0007669"/>
    <property type="project" value="InterPro"/>
</dbReference>
<dbReference type="OrthoDB" id="9784450at2"/>
<dbReference type="InterPro" id="IPR027417">
    <property type="entry name" value="P-loop_NTPase"/>
</dbReference>
<dbReference type="GO" id="GO:0015833">
    <property type="term" value="P:peptide transport"/>
    <property type="evidence" value="ECO:0007669"/>
    <property type="project" value="InterPro"/>
</dbReference>
<evidence type="ECO:0000313" key="11">
    <source>
        <dbReference type="Proteomes" id="UP000030901"/>
    </source>
</evidence>
<dbReference type="Proteomes" id="UP000030901">
    <property type="component" value="Chromosome"/>
</dbReference>